<keyword evidence="2" id="KW-1133">Transmembrane helix</keyword>
<comment type="caution">
    <text evidence="3">The sequence shown here is derived from an EMBL/GenBank/DDBJ whole genome shotgun (WGS) entry which is preliminary data.</text>
</comment>
<feature type="transmembrane region" description="Helical" evidence="2">
    <location>
        <begin position="141"/>
        <end position="159"/>
    </location>
</feature>
<feature type="region of interest" description="Disordered" evidence="1">
    <location>
        <begin position="350"/>
        <end position="416"/>
    </location>
</feature>
<evidence type="ECO:0000256" key="1">
    <source>
        <dbReference type="SAM" id="MobiDB-lite"/>
    </source>
</evidence>
<dbReference type="RefSeq" id="XP_044545378.1">
    <property type="nucleotide sequence ID" value="XM_044698847.1"/>
</dbReference>
<proteinExistence type="predicted"/>
<gene>
    <name evidence="3" type="ORF">C9374_008738</name>
</gene>
<organism evidence="3 4">
    <name type="scientific">Naegleria lovaniensis</name>
    <name type="common">Amoeba</name>
    <dbReference type="NCBI Taxonomy" id="51637"/>
    <lineage>
        <taxon>Eukaryota</taxon>
        <taxon>Discoba</taxon>
        <taxon>Heterolobosea</taxon>
        <taxon>Tetramitia</taxon>
        <taxon>Eutetramitia</taxon>
        <taxon>Vahlkampfiidae</taxon>
        <taxon>Naegleria</taxon>
    </lineage>
</organism>
<evidence type="ECO:0000313" key="4">
    <source>
        <dbReference type="Proteomes" id="UP000816034"/>
    </source>
</evidence>
<evidence type="ECO:0000256" key="2">
    <source>
        <dbReference type="SAM" id="Phobius"/>
    </source>
</evidence>
<feature type="region of interest" description="Disordered" evidence="1">
    <location>
        <begin position="1"/>
        <end position="46"/>
    </location>
</feature>
<feature type="compositionally biased region" description="Polar residues" evidence="1">
    <location>
        <begin position="20"/>
        <end position="32"/>
    </location>
</feature>
<evidence type="ECO:0000313" key="3">
    <source>
        <dbReference type="EMBL" id="KAG2378116.1"/>
    </source>
</evidence>
<name>A0AA88KHE8_NAELO</name>
<keyword evidence="4" id="KW-1185">Reference proteome</keyword>
<reference evidence="3 4" key="1">
    <citation type="journal article" date="2018" name="BMC Genomics">
        <title>The genome of Naegleria lovaniensis, the basis for a comparative approach to unravel pathogenicity factors of the human pathogenic amoeba N. fowleri.</title>
        <authorList>
            <person name="Liechti N."/>
            <person name="Schurch N."/>
            <person name="Bruggmann R."/>
            <person name="Wittwer M."/>
        </authorList>
    </citation>
    <scope>NUCLEOTIDE SEQUENCE [LARGE SCALE GENOMIC DNA]</scope>
    <source>
        <strain evidence="3 4">ATCC 30569</strain>
    </source>
</reference>
<dbReference type="GeneID" id="68101192"/>
<feature type="compositionally biased region" description="Low complexity" evidence="1">
    <location>
        <begin position="359"/>
        <end position="408"/>
    </location>
</feature>
<accession>A0AA88KHE8</accession>
<keyword evidence="2" id="KW-0472">Membrane</keyword>
<dbReference type="EMBL" id="PYSW02000035">
    <property type="protein sequence ID" value="KAG2378116.1"/>
    <property type="molecule type" value="Genomic_DNA"/>
</dbReference>
<sequence length="416" mass="46898">MSRLDPFKTPTKRQPATFVKRQQQQPLINNPSFEIPPSSSSWASTSTSQIPDQELSFVDELLELHDDETSQQGQRPIILDINAPPTPKHETPKFARRLSESEIAYTSHETTVLELSKLISHLQADGAKTERNLIDSASHQLVVMLFVVFVALFGVWMASSYRPFCSSSSSWYPCRQCPPHAICSTFRIESCYQSPNAEFNYTIHENGQLCIRNDSTGLLSYQISIISKDYLENLAYKVDCLGKANVTKKVSRTSMEDYLVSYLVQHQHVGSSPSHHEQHIGVDSTFTHAFNTMIELFEENEFLYRIAVEGDSMHSYRFQSSGSCLLAKQHFQRFIIPKEQFLTSTEMLSNVSSSETVMTAPTTSEVEETSTPMETTTTPTPTEEISSSDNSNTSNTVNAVEEQQPSEELLSEEEIF</sequence>
<dbReference type="Proteomes" id="UP000816034">
    <property type="component" value="Unassembled WGS sequence"/>
</dbReference>
<protein>
    <submittedName>
        <fullName evidence="3">Uncharacterized protein</fullName>
    </submittedName>
</protein>
<dbReference type="AlphaFoldDB" id="A0AA88KHE8"/>
<keyword evidence="2" id="KW-0812">Transmembrane</keyword>